<protein>
    <recommendedName>
        <fullName evidence="2">methylcrotonoyl-CoA carboxylase</fullName>
        <ecNumber evidence="2">6.4.1.4</ecNumber>
    </recommendedName>
    <alternativeName>
        <fullName evidence="5">3-methylcrotonyl-CoA carboxylase 2</fullName>
    </alternativeName>
    <alternativeName>
        <fullName evidence="3">3-methylcrotonyl-CoA carboxylase non-biotin-containing subunit</fullName>
    </alternativeName>
    <alternativeName>
        <fullName evidence="4">3-methylcrotonyl-CoA:carbon dioxide ligase subunit beta</fullName>
    </alternativeName>
</protein>
<dbReference type="InterPro" id="IPR045190">
    <property type="entry name" value="MCCB/AccD1-like"/>
</dbReference>
<dbReference type="Proteomes" id="UP001165289">
    <property type="component" value="Unassembled WGS sequence"/>
</dbReference>
<dbReference type="GO" id="GO:0006552">
    <property type="term" value="P:L-leucine catabolic process"/>
    <property type="evidence" value="ECO:0007669"/>
    <property type="project" value="TreeGrafter"/>
</dbReference>
<dbReference type="Gene3D" id="3.90.226.10">
    <property type="entry name" value="2-enoyl-CoA Hydratase, Chain A, domain 1"/>
    <property type="match status" value="2"/>
</dbReference>
<gene>
    <name evidence="8" type="ORF">LOD99_2478</name>
</gene>
<dbReference type="EMBL" id="JAKMXF010000210">
    <property type="protein sequence ID" value="KAI6655189.1"/>
    <property type="molecule type" value="Genomic_DNA"/>
</dbReference>
<dbReference type="EC" id="6.4.1.4" evidence="2"/>
<dbReference type="InterPro" id="IPR034733">
    <property type="entry name" value="AcCoA_carboxyl_beta"/>
</dbReference>
<evidence type="ECO:0000256" key="4">
    <source>
        <dbReference type="ARBA" id="ARBA00031237"/>
    </source>
</evidence>
<comment type="pathway">
    <text evidence="1">Amino-acid degradation; L-leucine degradation; (S)-3-hydroxy-3-methylglutaryl-CoA from 3-isovaleryl-CoA: step 2/3.</text>
</comment>
<sequence>MRTPLRFLSTLLNYPRCIILNRNRRINKFPLNFLIAYSHSYASYQELKDNHSALIDSSRIRDPRDIKRHIEVNKKKLIWERINVLLDKDKPCLELSPLAGVDLPYGTVPNAGTISLLGSISGVMCLILGNDATCKGGTTFPINLHKTQRALRISMQNLIPVIHIVDSGGAFLPLQAEIFPDANHGGRIFCNQAIISAMKIPQIAYVCGSCTAGAAYIPSMSDEAVIVEDIGTIFLAGPALVKAATGEDTSANELGGAMLHSTISGGTDYYCRSEDEAFLLIQKLVCNFNLSRADEVEYSNAIDPTVCVKSVMEHYIKSEYSQIPMKDLIVSLVDKSDMIEFKSEYGKQIITSFASIQNNTVGIIANNGSIGSTEALKATHFVQLCNQRNIPLLFIVNLPPRVSTRSHNIKEQSGLIQSISQASVPMITLIVGESSYPEAYTMCSRAFEPNFLFVWPTAKHSFQDGTHKDAYYGSARLWDDGVILPEDTRRVLAQSLRFSQVYNNKDKSKNLQNKYIRM</sequence>
<dbReference type="AlphaFoldDB" id="A0AAV7K3L4"/>
<comment type="caution">
    <text evidence="8">The sequence shown here is derived from an EMBL/GenBank/DDBJ whole genome shotgun (WGS) entry which is preliminary data.</text>
</comment>
<evidence type="ECO:0000259" key="7">
    <source>
        <dbReference type="PROSITE" id="PS50980"/>
    </source>
</evidence>
<dbReference type="PANTHER" id="PTHR22855:SF47">
    <property type="entry name" value="METHYLCROTONOYL-COA CARBOXYLASE"/>
    <property type="match status" value="1"/>
</dbReference>
<evidence type="ECO:0000256" key="5">
    <source>
        <dbReference type="ARBA" id="ARBA00031404"/>
    </source>
</evidence>
<dbReference type="GO" id="GO:1905202">
    <property type="term" value="C:methylcrotonoyl-CoA carboxylase complex"/>
    <property type="evidence" value="ECO:0007669"/>
    <property type="project" value="TreeGrafter"/>
</dbReference>
<accession>A0AAV7K3L4</accession>
<feature type="domain" description="CoA carboxyltransferase N-terminal" evidence="7">
    <location>
        <begin position="107"/>
        <end position="300"/>
    </location>
</feature>
<organism evidence="8 9">
    <name type="scientific">Oopsacas minuta</name>
    <dbReference type="NCBI Taxonomy" id="111878"/>
    <lineage>
        <taxon>Eukaryota</taxon>
        <taxon>Metazoa</taxon>
        <taxon>Porifera</taxon>
        <taxon>Hexactinellida</taxon>
        <taxon>Hexasterophora</taxon>
        <taxon>Lyssacinosida</taxon>
        <taxon>Leucopsacidae</taxon>
        <taxon>Oopsacas</taxon>
    </lineage>
</organism>
<evidence type="ECO:0000313" key="8">
    <source>
        <dbReference type="EMBL" id="KAI6655189.1"/>
    </source>
</evidence>
<evidence type="ECO:0000256" key="3">
    <source>
        <dbReference type="ARBA" id="ARBA00031109"/>
    </source>
</evidence>
<reference evidence="8 9" key="1">
    <citation type="journal article" date="2023" name="BMC Biol.">
        <title>The compact genome of the sponge Oopsacas minuta (Hexactinellida) is lacking key metazoan core genes.</title>
        <authorList>
            <person name="Santini S."/>
            <person name="Schenkelaars Q."/>
            <person name="Jourda C."/>
            <person name="Duchesne M."/>
            <person name="Belahbib H."/>
            <person name="Rocher C."/>
            <person name="Selva M."/>
            <person name="Riesgo A."/>
            <person name="Vervoort M."/>
            <person name="Leys S.P."/>
            <person name="Kodjabachian L."/>
            <person name="Le Bivic A."/>
            <person name="Borchiellini C."/>
            <person name="Claverie J.M."/>
            <person name="Renard E."/>
        </authorList>
    </citation>
    <scope>NUCLEOTIDE SEQUENCE [LARGE SCALE GENOMIC DNA]</scope>
    <source>
        <strain evidence="8">SPO-2</strain>
    </source>
</reference>
<dbReference type="Pfam" id="PF01039">
    <property type="entry name" value="Carboxyl_trans"/>
    <property type="match status" value="1"/>
</dbReference>
<evidence type="ECO:0000256" key="1">
    <source>
        <dbReference type="ARBA" id="ARBA00025711"/>
    </source>
</evidence>
<evidence type="ECO:0000313" key="9">
    <source>
        <dbReference type="Proteomes" id="UP001165289"/>
    </source>
</evidence>
<dbReference type="PANTHER" id="PTHR22855">
    <property type="entry name" value="ACETYL, PROPIONYL, PYRUVATE, AND GLUTACONYL CARBOXYLASE-RELATED"/>
    <property type="match status" value="1"/>
</dbReference>
<name>A0AAV7K3L4_9METZ</name>
<comment type="catalytic activity">
    <reaction evidence="6">
        <text>3-methylbut-2-enoyl-CoA + hydrogencarbonate + ATP = 3-methyl-(2E)-glutaconyl-CoA + ADP + phosphate + H(+)</text>
        <dbReference type="Rhea" id="RHEA:13589"/>
        <dbReference type="ChEBI" id="CHEBI:15378"/>
        <dbReference type="ChEBI" id="CHEBI:17544"/>
        <dbReference type="ChEBI" id="CHEBI:30616"/>
        <dbReference type="ChEBI" id="CHEBI:43474"/>
        <dbReference type="ChEBI" id="CHEBI:57344"/>
        <dbReference type="ChEBI" id="CHEBI:57346"/>
        <dbReference type="ChEBI" id="CHEBI:456216"/>
        <dbReference type="EC" id="6.4.1.4"/>
    </reaction>
</comment>
<evidence type="ECO:0000256" key="2">
    <source>
        <dbReference type="ARBA" id="ARBA00026116"/>
    </source>
</evidence>
<dbReference type="PROSITE" id="PS50980">
    <property type="entry name" value="COA_CT_NTER"/>
    <property type="match status" value="1"/>
</dbReference>
<dbReference type="InterPro" id="IPR029045">
    <property type="entry name" value="ClpP/crotonase-like_dom_sf"/>
</dbReference>
<evidence type="ECO:0000256" key="6">
    <source>
        <dbReference type="ARBA" id="ARBA00052347"/>
    </source>
</evidence>
<dbReference type="InterPro" id="IPR011762">
    <property type="entry name" value="COA_CT_N"/>
</dbReference>
<keyword evidence="9" id="KW-1185">Reference proteome</keyword>
<proteinExistence type="predicted"/>
<dbReference type="GO" id="GO:0005739">
    <property type="term" value="C:mitochondrion"/>
    <property type="evidence" value="ECO:0007669"/>
    <property type="project" value="TreeGrafter"/>
</dbReference>
<dbReference type="GO" id="GO:0004485">
    <property type="term" value="F:methylcrotonoyl-CoA carboxylase activity"/>
    <property type="evidence" value="ECO:0007669"/>
    <property type="project" value="UniProtKB-EC"/>
</dbReference>
<dbReference type="SUPFAM" id="SSF52096">
    <property type="entry name" value="ClpP/crotonase"/>
    <property type="match status" value="2"/>
</dbReference>